<feature type="transmembrane region" description="Helical" evidence="1">
    <location>
        <begin position="150"/>
        <end position="170"/>
    </location>
</feature>
<keyword evidence="1" id="KW-1133">Transmembrane helix</keyword>
<organism evidence="2 3">
    <name type="scientific">Kitasatospora phosalacinea</name>
    <dbReference type="NCBI Taxonomy" id="2065"/>
    <lineage>
        <taxon>Bacteria</taxon>
        <taxon>Bacillati</taxon>
        <taxon>Actinomycetota</taxon>
        <taxon>Actinomycetes</taxon>
        <taxon>Kitasatosporales</taxon>
        <taxon>Streptomycetaceae</taxon>
        <taxon>Kitasatospora</taxon>
    </lineage>
</organism>
<feature type="transmembrane region" description="Helical" evidence="1">
    <location>
        <begin position="509"/>
        <end position="531"/>
    </location>
</feature>
<proteinExistence type="predicted"/>
<dbReference type="AlphaFoldDB" id="A0A9W6QA58"/>
<keyword evidence="1" id="KW-0812">Transmembrane</keyword>
<feature type="transmembrane region" description="Helical" evidence="1">
    <location>
        <begin position="117"/>
        <end position="144"/>
    </location>
</feature>
<accession>A0A9W6QA58</accession>
<feature type="transmembrane region" description="Helical" evidence="1">
    <location>
        <begin position="44"/>
        <end position="68"/>
    </location>
</feature>
<feature type="transmembrane region" description="Helical" evidence="1">
    <location>
        <begin position="401"/>
        <end position="420"/>
    </location>
</feature>
<comment type="caution">
    <text evidence="2">The sequence shown here is derived from an EMBL/GenBank/DDBJ whole genome shotgun (WGS) entry which is preliminary data.</text>
</comment>
<feature type="transmembrane region" description="Helical" evidence="1">
    <location>
        <begin position="74"/>
        <end position="97"/>
    </location>
</feature>
<dbReference type="Proteomes" id="UP001165041">
    <property type="component" value="Unassembled WGS sequence"/>
</dbReference>
<keyword evidence="1" id="KW-0472">Membrane</keyword>
<evidence type="ECO:0000256" key="1">
    <source>
        <dbReference type="SAM" id="Phobius"/>
    </source>
</evidence>
<name>A0A9W6QA58_9ACTN</name>
<feature type="transmembrane region" description="Helical" evidence="1">
    <location>
        <begin position="190"/>
        <end position="209"/>
    </location>
</feature>
<feature type="transmembrane region" description="Helical" evidence="1">
    <location>
        <begin position="331"/>
        <end position="352"/>
    </location>
</feature>
<reference evidence="2" key="1">
    <citation type="submission" date="2023-02" db="EMBL/GenBank/DDBJ databases">
        <title>Kitasatospora phosalacinea NBRC 14627.</title>
        <authorList>
            <person name="Ichikawa N."/>
            <person name="Sato H."/>
            <person name="Tonouchi N."/>
        </authorList>
    </citation>
    <scope>NUCLEOTIDE SEQUENCE</scope>
    <source>
        <strain evidence="2">NBRC 14627</strain>
    </source>
</reference>
<dbReference type="RefSeq" id="WP_285737064.1">
    <property type="nucleotide sequence ID" value="NZ_BSSA01000011.1"/>
</dbReference>
<gene>
    <name evidence="2" type="ORF">Kpho02_35700</name>
</gene>
<feature type="transmembrane region" description="Helical" evidence="1">
    <location>
        <begin position="432"/>
        <end position="458"/>
    </location>
</feature>
<protein>
    <submittedName>
        <fullName evidence="2">Transporter</fullName>
    </submittedName>
</protein>
<sequence>MSAAPADDRATAPDPAADRAVVRALVALKLRLLRNGLRRSRGLAVGYVLGLLIGLLFGLSGALGLVVLHGRAGAADAAAVLVTGLTVCWAAMPLFFFSSDESADPTRLTVLPLRESVLLRGTLLGGLVGPGPLINLLLLVGAAVAAGRGAASAAVAVLAVPLVLLTLVALIRSVGAANARMLSSRRGKDFAIFGGLLFAVLAQAGNLGLQSTLNGSGRGIDLSVLHPYASVVRWIPPVAAIDAVRSAGEGAYAVAAGQLLLTAGVLVLLLRWWLRSLRELMVSGDSSTLLESSSTASARAEGLWRLLPAGRVGTVAQRHLRYAWREPRAKAAVFTGIGMTAVFAVLSVVQGWGSVYVIAIGGMMLGLQSGNLFGMDGSGFWMVAATLGTRRDARDELRGRVLAITLYAVPVLLLFGPPVAALTGDWADLAPALGLALAVLGTALGLGCVLSVLAPYALPADGNPMRNAAPGQNGAVMLNAFGSMVGVAVLCLPVGALLGFLLLGHHPSWPLLPAGALYGAGLALLGIRLAAGRLLGRAPEILAKVIER</sequence>
<feature type="transmembrane region" description="Helical" evidence="1">
    <location>
        <begin position="478"/>
        <end position="503"/>
    </location>
</feature>
<feature type="transmembrane region" description="Helical" evidence="1">
    <location>
        <begin position="251"/>
        <end position="274"/>
    </location>
</feature>
<dbReference type="EMBL" id="BSSA01000011">
    <property type="protein sequence ID" value="GLW71271.1"/>
    <property type="molecule type" value="Genomic_DNA"/>
</dbReference>
<evidence type="ECO:0000313" key="3">
    <source>
        <dbReference type="Proteomes" id="UP001165041"/>
    </source>
</evidence>
<evidence type="ECO:0000313" key="2">
    <source>
        <dbReference type="EMBL" id="GLW71271.1"/>
    </source>
</evidence>